<dbReference type="SUPFAM" id="SSF52540">
    <property type="entry name" value="P-loop containing nucleoside triphosphate hydrolases"/>
    <property type="match status" value="1"/>
</dbReference>
<dbReference type="Pfam" id="PF05191">
    <property type="entry name" value="ADK_lid"/>
    <property type="match status" value="1"/>
</dbReference>
<name>C1BPK2_CALRO</name>
<evidence type="ECO:0000259" key="6">
    <source>
        <dbReference type="Pfam" id="PF05191"/>
    </source>
</evidence>
<comment type="similarity">
    <text evidence="1 5">Belongs to the adenylate kinase family.</text>
</comment>
<reference evidence="7" key="1">
    <citation type="submission" date="2009-03" db="EMBL/GenBank/DDBJ databases">
        <title>Caligus rogercresseyi ESTs and full-length cDNAs.</title>
        <authorList>
            <person name="Yasuike M."/>
            <person name="von Schalburg K."/>
            <person name="Cooper G."/>
            <person name="Leong J."/>
            <person name="Jones S.R.M."/>
            <person name="Koop B.F."/>
        </authorList>
    </citation>
    <scope>NUCLEOTIDE SEQUENCE</scope>
    <source>
        <tissue evidence="7">Whole tissue</tissue>
    </source>
</reference>
<dbReference type="EMBL" id="BT076531">
    <property type="protein sequence ID" value="ACO10955.1"/>
    <property type="molecule type" value="mRNA"/>
</dbReference>
<dbReference type="InterPro" id="IPR036193">
    <property type="entry name" value="ADK_active_lid_dom_sf"/>
</dbReference>
<keyword evidence="4 5" id="KW-0418">Kinase</keyword>
<evidence type="ECO:0000313" key="7">
    <source>
        <dbReference type="EMBL" id="ACO10955.1"/>
    </source>
</evidence>
<evidence type="ECO:0000256" key="2">
    <source>
        <dbReference type="ARBA" id="ARBA00022679"/>
    </source>
</evidence>
<dbReference type="FunFam" id="3.40.50.300:FF:000106">
    <property type="entry name" value="Adenylate kinase mitochondrial"/>
    <property type="match status" value="1"/>
</dbReference>
<dbReference type="SUPFAM" id="SSF57774">
    <property type="entry name" value="Microbial and mitochondrial ADK, insert 'zinc finger' domain"/>
    <property type="match status" value="1"/>
</dbReference>
<gene>
    <name evidence="7" type="primary">KAD2</name>
</gene>
<dbReference type="GO" id="GO:0004017">
    <property type="term" value="F:AMP kinase activity"/>
    <property type="evidence" value="ECO:0007669"/>
    <property type="project" value="InterPro"/>
</dbReference>
<dbReference type="InterPro" id="IPR027417">
    <property type="entry name" value="P-loop_NTPase"/>
</dbReference>
<evidence type="ECO:0000256" key="3">
    <source>
        <dbReference type="ARBA" id="ARBA00022741"/>
    </source>
</evidence>
<dbReference type="HAMAP" id="MF_00235">
    <property type="entry name" value="Adenylate_kinase_Adk"/>
    <property type="match status" value="1"/>
</dbReference>
<accession>C1BPK2</accession>
<dbReference type="AlphaFoldDB" id="C1BPK2"/>
<dbReference type="PROSITE" id="PS00113">
    <property type="entry name" value="ADENYLATE_KINASE"/>
    <property type="match status" value="1"/>
</dbReference>
<dbReference type="CDD" id="cd01428">
    <property type="entry name" value="ADK"/>
    <property type="match status" value="1"/>
</dbReference>
<evidence type="ECO:0000256" key="5">
    <source>
        <dbReference type="RuleBase" id="RU003330"/>
    </source>
</evidence>
<dbReference type="InterPro" id="IPR033690">
    <property type="entry name" value="Adenylat_kinase_CS"/>
</dbReference>
<organism evidence="7">
    <name type="scientific">Caligus rogercresseyi</name>
    <name type="common">Sea louse</name>
    <dbReference type="NCBI Taxonomy" id="217165"/>
    <lineage>
        <taxon>Eukaryota</taxon>
        <taxon>Metazoa</taxon>
        <taxon>Ecdysozoa</taxon>
        <taxon>Arthropoda</taxon>
        <taxon>Crustacea</taxon>
        <taxon>Multicrustacea</taxon>
        <taxon>Hexanauplia</taxon>
        <taxon>Copepoda</taxon>
        <taxon>Siphonostomatoida</taxon>
        <taxon>Caligidae</taxon>
        <taxon>Caligus</taxon>
    </lineage>
</organism>
<dbReference type="InterPro" id="IPR006259">
    <property type="entry name" value="Adenyl_kin_sub"/>
</dbReference>
<dbReference type="Pfam" id="PF00406">
    <property type="entry name" value="ADK"/>
    <property type="match status" value="1"/>
</dbReference>
<dbReference type="PANTHER" id="PTHR23359">
    <property type="entry name" value="NUCLEOTIDE KINASE"/>
    <property type="match status" value="1"/>
</dbReference>
<dbReference type="NCBIfam" id="NF001381">
    <property type="entry name" value="PRK00279.1-3"/>
    <property type="match status" value="1"/>
</dbReference>
<evidence type="ECO:0000256" key="1">
    <source>
        <dbReference type="ARBA" id="ARBA00007220"/>
    </source>
</evidence>
<dbReference type="GO" id="GO:0005524">
    <property type="term" value="F:ATP binding"/>
    <property type="evidence" value="ECO:0007669"/>
    <property type="project" value="InterPro"/>
</dbReference>
<dbReference type="PRINTS" id="PR00094">
    <property type="entry name" value="ADENYLTKNASE"/>
</dbReference>
<dbReference type="NCBIfam" id="TIGR01351">
    <property type="entry name" value="adk"/>
    <property type="match status" value="1"/>
</dbReference>
<feature type="domain" description="Adenylate kinase active site lid" evidence="6">
    <location>
        <begin position="148"/>
        <end position="183"/>
    </location>
</feature>
<dbReference type="InterPro" id="IPR007862">
    <property type="entry name" value="Adenylate_kinase_lid-dom"/>
</dbReference>
<keyword evidence="3" id="KW-0547">Nucleotide-binding</keyword>
<sequence length="247" mass="27561">MAPNAEAAAVSELPDSTPSEVRMVLLGPPGSGKGTQSPKLKVFYNICHLSTGDLLRHEIREKSPLGQQIKSVIDEGKLVSDEIVLKLVENNLDKEECRNGFLLDGFPRTVSQAHQLDSLLEKRKETPLDAAVEFGIDDSLLVRRISGRLFHIPSGRSYHEEFKPPKVPGLDDVTGEPLIKRKDDNAETLEKRLATYHSETMPLVDYYQKKHIHRRIDASLHSSVVFENIKNIFADVKKFGASIKVAS</sequence>
<proteinExistence type="evidence at transcript level"/>
<dbReference type="InterPro" id="IPR000850">
    <property type="entry name" value="Adenylat/UMP-CMP_kin"/>
</dbReference>
<keyword evidence="2 5" id="KW-0808">Transferase</keyword>
<evidence type="ECO:0000256" key="4">
    <source>
        <dbReference type="ARBA" id="ARBA00022777"/>
    </source>
</evidence>
<protein>
    <submittedName>
        <fullName evidence="7">Adenylate kinase isoenzyme 2, mitochondrial</fullName>
    </submittedName>
</protein>
<dbReference type="Gene3D" id="3.40.50.300">
    <property type="entry name" value="P-loop containing nucleotide triphosphate hydrolases"/>
    <property type="match status" value="1"/>
</dbReference>